<comment type="caution">
    <text evidence="2">The sequence shown here is derived from an EMBL/GenBank/DDBJ whole genome shotgun (WGS) entry which is preliminary data.</text>
</comment>
<dbReference type="RefSeq" id="WP_355397553.1">
    <property type="nucleotide sequence ID" value="NZ_JBEGHN010000002.1"/>
</dbReference>
<evidence type="ECO:0000256" key="1">
    <source>
        <dbReference type="SAM" id="Phobius"/>
    </source>
</evidence>
<evidence type="ECO:0000313" key="2">
    <source>
        <dbReference type="EMBL" id="MET9846055.1"/>
    </source>
</evidence>
<keyword evidence="1" id="KW-1133">Transmembrane helix</keyword>
<dbReference type="EMBL" id="JBEXPZ010000019">
    <property type="protein sequence ID" value="MET9846055.1"/>
    <property type="molecule type" value="Genomic_DNA"/>
</dbReference>
<proteinExistence type="predicted"/>
<accession>A0ABV2UY97</accession>
<evidence type="ECO:0000313" key="3">
    <source>
        <dbReference type="Proteomes" id="UP001550210"/>
    </source>
</evidence>
<keyword evidence="3" id="KW-1185">Reference proteome</keyword>
<feature type="transmembrane region" description="Helical" evidence="1">
    <location>
        <begin position="38"/>
        <end position="55"/>
    </location>
</feature>
<name>A0ABV2UY97_9ACTN</name>
<keyword evidence="1" id="KW-0472">Membrane</keyword>
<sequence length="74" mass="8419">MRDLTVADRDDGLEPVGHPFGQGAPRFVRHPLLSQDRFLFAMTTVIAAGALLLFARRSWTGRRCPCRCTRPFCW</sequence>
<gene>
    <name evidence="2" type="ORF">ABZZ21_16115</name>
</gene>
<keyword evidence="1" id="KW-0812">Transmembrane</keyword>
<reference evidence="2 3" key="1">
    <citation type="submission" date="2024-06" db="EMBL/GenBank/DDBJ databases">
        <title>The Natural Products Discovery Center: Release of the First 8490 Sequenced Strains for Exploring Actinobacteria Biosynthetic Diversity.</title>
        <authorList>
            <person name="Kalkreuter E."/>
            <person name="Kautsar S.A."/>
            <person name="Yang D."/>
            <person name="Bader C.D."/>
            <person name="Teijaro C.N."/>
            <person name="Fluegel L."/>
            <person name="Davis C.M."/>
            <person name="Simpson J.R."/>
            <person name="Lauterbach L."/>
            <person name="Steele A.D."/>
            <person name="Gui C."/>
            <person name="Meng S."/>
            <person name="Li G."/>
            <person name="Viehrig K."/>
            <person name="Ye F."/>
            <person name="Su P."/>
            <person name="Kiefer A.F."/>
            <person name="Nichols A."/>
            <person name="Cepeda A.J."/>
            <person name="Yan W."/>
            <person name="Fan B."/>
            <person name="Jiang Y."/>
            <person name="Adhikari A."/>
            <person name="Zheng C.-J."/>
            <person name="Schuster L."/>
            <person name="Cowan T.M."/>
            <person name="Smanski M.J."/>
            <person name="Chevrette M.G."/>
            <person name="De Carvalho L.P.S."/>
            <person name="Shen B."/>
        </authorList>
    </citation>
    <scope>NUCLEOTIDE SEQUENCE [LARGE SCALE GENOMIC DNA]</scope>
    <source>
        <strain evidence="2 3">NPDC006434</strain>
    </source>
</reference>
<organism evidence="2 3">
    <name type="scientific">Streptomyces ossamyceticus</name>
    <dbReference type="NCBI Taxonomy" id="249581"/>
    <lineage>
        <taxon>Bacteria</taxon>
        <taxon>Bacillati</taxon>
        <taxon>Actinomycetota</taxon>
        <taxon>Actinomycetes</taxon>
        <taxon>Kitasatosporales</taxon>
        <taxon>Streptomycetaceae</taxon>
        <taxon>Streptomyces</taxon>
    </lineage>
</organism>
<dbReference type="Proteomes" id="UP001550210">
    <property type="component" value="Unassembled WGS sequence"/>
</dbReference>
<protein>
    <submittedName>
        <fullName evidence="2">Uncharacterized protein</fullName>
    </submittedName>
</protein>